<dbReference type="InterPro" id="IPR013083">
    <property type="entry name" value="Znf_RING/FYVE/PHD"/>
</dbReference>
<evidence type="ECO:0000256" key="4">
    <source>
        <dbReference type="PROSITE-ProRule" id="PRU00091"/>
    </source>
</evidence>
<dbReference type="Pfam" id="PF01363">
    <property type="entry name" value="FYVE"/>
    <property type="match status" value="1"/>
</dbReference>
<reference evidence="8" key="1">
    <citation type="journal article" date="2016" name="Gigascience">
        <title>De novo construction of an expanded transcriptome assembly for the western tarnished plant bug, Lygus hesperus.</title>
        <authorList>
            <person name="Tassone E.E."/>
            <person name="Geib S.M."/>
            <person name="Hall B."/>
            <person name="Fabrick J.A."/>
            <person name="Brent C.S."/>
            <person name="Hull J.J."/>
        </authorList>
    </citation>
    <scope>NUCLEOTIDE SEQUENCE</scope>
</reference>
<dbReference type="EMBL" id="GDHC01021202">
    <property type="protein sequence ID" value="JAP97426.1"/>
    <property type="molecule type" value="Transcribed_RNA"/>
</dbReference>
<sequence>MASADTPVLEGFICPICKSDRGTAENLLSHFQDEHSDEQDLIKTFRDLLGMAKKKILKQESHSSSFNESPKYLTSDFEFVYDPQEIGVTNSHMALFTKVREDRLQRLAVPTNQLIIRLEKLLGKMPTDPQKRKAHEQNIVPWIDGSAVPRCPNCAGSFHLARRQHHCRLCGSVMCSDCSHFMAISTALRILDKPVKDEVTADSTQQSSELQQLRLCIHCIALLEVREEKRVSQRNKPIISQFYERLADYRAQAEKLNKEYLKMAFSLNAGETTYSLKEAQIAKVKLLRLSENIDSLSSKIAVLGTDSDNPPQGQVLRLQNMVRSACTTFLREQALNLPSIPNEEELERIQHRRREKITAKIHEEKMRRHRMNQSNSHKPSVSPNKSQTMTDQLSLGQGWVPETNKKANELEDPLIEQMNIIRIYIKEAKLANKTDEVASLEENLQELKKEFYRKQMSLEDFASRSGESSEAASLSSYDGGKTASESISSL</sequence>
<evidence type="ECO:0000256" key="5">
    <source>
        <dbReference type="SAM" id="Coils"/>
    </source>
</evidence>
<dbReference type="SUPFAM" id="SSF140125">
    <property type="entry name" value="Rabenosyn-5 Rab-binding domain-like"/>
    <property type="match status" value="1"/>
</dbReference>
<name>A0A146KQ84_LYGHE</name>
<feature type="coiled-coil region" evidence="5">
    <location>
        <begin position="430"/>
        <end position="457"/>
    </location>
</feature>
<protein>
    <submittedName>
        <fullName evidence="8">Rabenosyn-5</fullName>
    </submittedName>
</protein>
<dbReference type="SMART" id="SM00064">
    <property type="entry name" value="FYVE"/>
    <property type="match status" value="1"/>
</dbReference>
<gene>
    <name evidence="8" type="primary">Zfyve20</name>
    <name evidence="8" type="ORF">g.88135</name>
</gene>
<dbReference type="PROSITE" id="PS50178">
    <property type="entry name" value="ZF_FYVE"/>
    <property type="match status" value="1"/>
</dbReference>
<dbReference type="InterPro" id="IPR017455">
    <property type="entry name" value="Znf_FYVE-rel"/>
</dbReference>
<dbReference type="GO" id="GO:0008270">
    <property type="term" value="F:zinc ion binding"/>
    <property type="evidence" value="ECO:0007669"/>
    <property type="project" value="UniProtKB-KW"/>
</dbReference>
<evidence type="ECO:0000256" key="2">
    <source>
        <dbReference type="ARBA" id="ARBA00022771"/>
    </source>
</evidence>
<organism evidence="8">
    <name type="scientific">Lygus hesperus</name>
    <name type="common">Western plant bug</name>
    <dbReference type="NCBI Taxonomy" id="30085"/>
    <lineage>
        <taxon>Eukaryota</taxon>
        <taxon>Metazoa</taxon>
        <taxon>Ecdysozoa</taxon>
        <taxon>Arthropoda</taxon>
        <taxon>Hexapoda</taxon>
        <taxon>Insecta</taxon>
        <taxon>Pterygota</taxon>
        <taxon>Neoptera</taxon>
        <taxon>Paraneoptera</taxon>
        <taxon>Hemiptera</taxon>
        <taxon>Heteroptera</taxon>
        <taxon>Panheteroptera</taxon>
        <taxon>Cimicomorpha</taxon>
        <taxon>Miridae</taxon>
        <taxon>Mirini</taxon>
        <taxon>Lygus</taxon>
    </lineage>
</organism>
<evidence type="ECO:0000259" key="7">
    <source>
        <dbReference type="PROSITE" id="PS50178"/>
    </source>
</evidence>
<dbReference type="PANTHER" id="PTHR13510:SF44">
    <property type="entry name" value="RABENOSYN-5"/>
    <property type="match status" value="1"/>
</dbReference>
<dbReference type="InterPro" id="IPR021565">
    <property type="entry name" value="Rbsn_Rab-bd"/>
</dbReference>
<evidence type="ECO:0000256" key="1">
    <source>
        <dbReference type="ARBA" id="ARBA00022723"/>
    </source>
</evidence>
<proteinExistence type="predicted"/>
<evidence type="ECO:0000256" key="6">
    <source>
        <dbReference type="SAM" id="MobiDB-lite"/>
    </source>
</evidence>
<feature type="compositionally biased region" description="Low complexity" evidence="6">
    <location>
        <begin position="463"/>
        <end position="476"/>
    </location>
</feature>
<keyword evidence="1" id="KW-0479">Metal-binding</keyword>
<feature type="domain" description="FYVE-type" evidence="7">
    <location>
        <begin position="145"/>
        <end position="224"/>
    </location>
</feature>
<feature type="region of interest" description="Disordered" evidence="6">
    <location>
        <begin position="367"/>
        <end position="400"/>
    </location>
</feature>
<dbReference type="SUPFAM" id="SSF57903">
    <property type="entry name" value="FYVE/PHD zinc finger"/>
    <property type="match status" value="1"/>
</dbReference>
<dbReference type="Gene3D" id="4.10.860.20">
    <property type="entry name" value="Rabenosyn, Rab binding domain"/>
    <property type="match status" value="1"/>
</dbReference>
<dbReference type="InterPro" id="IPR052727">
    <property type="entry name" value="Rab4/Rab5_effector"/>
</dbReference>
<keyword evidence="3" id="KW-0862">Zinc</keyword>
<keyword evidence="2 4" id="KW-0863">Zinc-finger</keyword>
<feature type="region of interest" description="Disordered" evidence="6">
    <location>
        <begin position="461"/>
        <end position="490"/>
    </location>
</feature>
<evidence type="ECO:0000256" key="3">
    <source>
        <dbReference type="ARBA" id="ARBA00022833"/>
    </source>
</evidence>
<dbReference type="AlphaFoldDB" id="A0A146KQ84"/>
<dbReference type="InterPro" id="IPR036531">
    <property type="entry name" value="Rbsn_Rab-bd_sf"/>
</dbReference>
<dbReference type="Pfam" id="PF11464">
    <property type="entry name" value="Rbsn"/>
    <property type="match status" value="1"/>
</dbReference>
<accession>A0A146KQ84</accession>
<dbReference type="InterPro" id="IPR011011">
    <property type="entry name" value="Znf_FYVE_PHD"/>
</dbReference>
<dbReference type="InterPro" id="IPR000306">
    <property type="entry name" value="Znf_FYVE"/>
</dbReference>
<feature type="compositionally biased region" description="Polar residues" evidence="6">
    <location>
        <begin position="372"/>
        <end position="395"/>
    </location>
</feature>
<keyword evidence="5" id="KW-0175">Coiled coil</keyword>
<evidence type="ECO:0000313" key="8">
    <source>
        <dbReference type="EMBL" id="JAP97426.1"/>
    </source>
</evidence>
<dbReference type="Gene3D" id="3.30.40.10">
    <property type="entry name" value="Zinc/RING finger domain, C3HC4 (zinc finger)"/>
    <property type="match status" value="1"/>
</dbReference>
<dbReference type="PANTHER" id="PTHR13510">
    <property type="entry name" value="FYVE-FINGER-CONTAINING RAB5 EFFECTOR PROTEIN RABENOSYN-5-RELATED"/>
    <property type="match status" value="1"/>
</dbReference>